<comment type="caution">
    <text evidence="1">The sequence shown here is derived from an EMBL/GenBank/DDBJ whole genome shotgun (WGS) entry which is preliminary data.</text>
</comment>
<protein>
    <submittedName>
        <fullName evidence="1">Uncharacterized protein</fullName>
    </submittedName>
</protein>
<name>A0A1V4KYQ9_PATFA</name>
<dbReference type="AlphaFoldDB" id="A0A1V4KYQ9"/>
<gene>
    <name evidence="1" type="ORF">AV530_003738</name>
</gene>
<reference evidence="1 2" key="1">
    <citation type="submission" date="2016-02" db="EMBL/GenBank/DDBJ databases">
        <title>Band-tailed pigeon sequencing and assembly.</title>
        <authorList>
            <person name="Soares A.E."/>
            <person name="Novak B.J."/>
            <person name="Rice E.S."/>
            <person name="O'Connell B."/>
            <person name="Chang D."/>
            <person name="Weber S."/>
            <person name="Shapiro B."/>
        </authorList>
    </citation>
    <scope>NUCLEOTIDE SEQUENCE [LARGE SCALE GENOMIC DNA]</scope>
    <source>
        <strain evidence="1">BTP2013</strain>
        <tissue evidence="1">Blood</tissue>
    </source>
</reference>
<keyword evidence="2" id="KW-1185">Reference proteome</keyword>
<dbReference type="Proteomes" id="UP000190648">
    <property type="component" value="Unassembled WGS sequence"/>
</dbReference>
<proteinExistence type="predicted"/>
<sequence>MQFQKKSILKVILRKSDKPSDPVFFADAEQHHSVLFDLICSCRRSFIHPLEHPEEKSPRRLLGTQLRFDTFQSLGDIMTFQTFSERRKRPSSAEL</sequence>
<evidence type="ECO:0000313" key="1">
    <source>
        <dbReference type="EMBL" id="OPJ89532.1"/>
    </source>
</evidence>
<evidence type="ECO:0000313" key="2">
    <source>
        <dbReference type="Proteomes" id="UP000190648"/>
    </source>
</evidence>
<accession>A0A1V4KYQ9</accession>
<organism evidence="1 2">
    <name type="scientific">Patagioenas fasciata monilis</name>
    <dbReference type="NCBI Taxonomy" id="372326"/>
    <lineage>
        <taxon>Eukaryota</taxon>
        <taxon>Metazoa</taxon>
        <taxon>Chordata</taxon>
        <taxon>Craniata</taxon>
        <taxon>Vertebrata</taxon>
        <taxon>Euteleostomi</taxon>
        <taxon>Archelosauria</taxon>
        <taxon>Archosauria</taxon>
        <taxon>Dinosauria</taxon>
        <taxon>Saurischia</taxon>
        <taxon>Theropoda</taxon>
        <taxon>Coelurosauria</taxon>
        <taxon>Aves</taxon>
        <taxon>Neognathae</taxon>
        <taxon>Neoaves</taxon>
        <taxon>Columbimorphae</taxon>
        <taxon>Columbiformes</taxon>
        <taxon>Columbidae</taxon>
        <taxon>Patagioenas</taxon>
    </lineage>
</organism>
<dbReference type="EMBL" id="LSYS01001150">
    <property type="protein sequence ID" value="OPJ89532.1"/>
    <property type="molecule type" value="Genomic_DNA"/>
</dbReference>